<dbReference type="GO" id="GO:0003723">
    <property type="term" value="F:RNA binding"/>
    <property type="evidence" value="ECO:0007669"/>
    <property type="project" value="TreeGrafter"/>
</dbReference>
<name>A0A0L7KL02_OPEBR</name>
<evidence type="ECO:0000256" key="1">
    <source>
        <dbReference type="SAM" id="MobiDB-lite"/>
    </source>
</evidence>
<accession>A0A0L7KL02</accession>
<dbReference type="Proteomes" id="UP000037510">
    <property type="component" value="Unassembled WGS sequence"/>
</dbReference>
<dbReference type="Gene3D" id="3.40.50.150">
    <property type="entry name" value="Vaccinia Virus protein VP39"/>
    <property type="match status" value="1"/>
</dbReference>
<dbReference type="InterPro" id="IPR029063">
    <property type="entry name" value="SAM-dependent_MTases_sf"/>
</dbReference>
<dbReference type="InterPro" id="IPR012677">
    <property type="entry name" value="Nucleotide-bd_a/b_plait_sf"/>
</dbReference>
<dbReference type="Gene3D" id="3.30.70.330">
    <property type="match status" value="1"/>
</dbReference>
<organism evidence="2 3">
    <name type="scientific">Operophtera brumata</name>
    <name type="common">Winter moth</name>
    <name type="synonym">Phalaena brumata</name>
    <dbReference type="NCBI Taxonomy" id="104452"/>
    <lineage>
        <taxon>Eukaryota</taxon>
        <taxon>Metazoa</taxon>
        <taxon>Ecdysozoa</taxon>
        <taxon>Arthropoda</taxon>
        <taxon>Hexapoda</taxon>
        <taxon>Insecta</taxon>
        <taxon>Pterygota</taxon>
        <taxon>Neoptera</taxon>
        <taxon>Endopterygota</taxon>
        <taxon>Lepidoptera</taxon>
        <taxon>Glossata</taxon>
        <taxon>Ditrysia</taxon>
        <taxon>Geometroidea</taxon>
        <taxon>Geometridae</taxon>
        <taxon>Larentiinae</taxon>
        <taxon>Operophtera</taxon>
    </lineage>
</organism>
<feature type="compositionally biased region" description="Basic and acidic residues" evidence="1">
    <location>
        <begin position="109"/>
        <end position="131"/>
    </location>
</feature>
<sequence>MAENEQTVCEEQPDIQNDEKAPESEEYAYLDRGGFSSEKFKIEMRGLPKYYGIAIKRPKNGSHWLYACFQNEEDRTAAITALNGYSWKGKTLLAEEAKPAPDPLVRKRKQDENPSQDKRKKDDNKSQEERLMDATTPYWNIPYEEQIFQEHVRKSNMAPFSPADYTGYWRYLMVRNSTSTGEVMLIVTMYPQINTAGADILYQSAIDMSDVKSDSTVVDICCGTGTIGLCFAK</sequence>
<reference evidence="2 3" key="1">
    <citation type="journal article" date="2015" name="Genome Biol. Evol.">
        <title>The genome of winter moth (Operophtera brumata) provides a genomic perspective on sexual dimorphism and phenology.</title>
        <authorList>
            <person name="Derks M.F."/>
            <person name="Smit S."/>
            <person name="Salis L."/>
            <person name="Schijlen E."/>
            <person name="Bossers A."/>
            <person name="Mateman C."/>
            <person name="Pijl A.S."/>
            <person name="de Ridder D."/>
            <person name="Groenen M.A."/>
            <person name="Visser M.E."/>
            <person name="Megens H.J."/>
        </authorList>
    </citation>
    <scope>NUCLEOTIDE SEQUENCE [LARGE SCALE GENOMIC DNA]</scope>
    <source>
        <strain evidence="2">WM2013NL</strain>
        <tissue evidence="2">Head and thorax</tissue>
    </source>
</reference>
<dbReference type="AlphaFoldDB" id="A0A0L7KL02"/>
<dbReference type="EMBL" id="JTDY01009262">
    <property type="protein sequence ID" value="KOB63795.1"/>
    <property type="molecule type" value="Genomic_DNA"/>
</dbReference>
<gene>
    <name evidence="2" type="ORF">OBRU01_23314</name>
</gene>
<dbReference type="PANTHER" id="PTHR45904:SF2">
    <property type="entry name" value="TRNA (URACIL-5-)-METHYLTRANSFERASE HOMOLOG A"/>
    <property type="match status" value="1"/>
</dbReference>
<comment type="caution">
    <text evidence="2">The sequence shown here is derived from an EMBL/GenBank/DDBJ whole genome shotgun (WGS) entry which is preliminary data.</text>
</comment>
<dbReference type="STRING" id="104452.A0A0L7KL02"/>
<dbReference type="SUPFAM" id="SSF54928">
    <property type="entry name" value="RNA-binding domain, RBD"/>
    <property type="match status" value="1"/>
</dbReference>
<protein>
    <submittedName>
        <fullName evidence="2">Ecdysone receptor</fullName>
    </submittedName>
</protein>
<evidence type="ECO:0000313" key="3">
    <source>
        <dbReference type="Proteomes" id="UP000037510"/>
    </source>
</evidence>
<keyword evidence="2" id="KW-0675">Receptor</keyword>
<dbReference type="InterPro" id="IPR045850">
    <property type="entry name" value="TRM2_met"/>
</dbReference>
<keyword evidence="3" id="KW-1185">Reference proteome</keyword>
<dbReference type="SUPFAM" id="SSF53335">
    <property type="entry name" value="S-adenosyl-L-methionine-dependent methyltransferases"/>
    <property type="match status" value="1"/>
</dbReference>
<proteinExistence type="predicted"/>
<dbReference type="InterPro" id="IPR035979">
    <property type="entry name" value="RBD_domain_sf"/>
</dbReference>
<evidence type="ECO:0000313" key="2">
    <source>
        <dbReference type="EMBL" id="KOB63795.1"/>
    </source>
</evidence>
<feature type="region of interest" description="Disordered" evidence="1">
    <location>
        <begin position="98"/>
        <end position="131"/>
    </location>
</feature>
<feature type="non-terminal residue" evidence="2">
    <location>
        <position position="233"/>
    </location>
</feature>
<feature type="region of interest" description="Disordered" evidence="1">
    <location>
        <begin position="1"/>
        <end position="24"/>
    </location>
</feature>
<dbReference type="PANTHER" id="PTHR45904">
    <property type="entry name" value="TRNA (URACIL-5-)-METHYLTRANSFERASE"/>
    <property type="match status" value="1"/>
</dbReference>